<gene>
    <name evidence="1" type="ORF">O181_132940</name>
</gene>
<accession>A0A9Q3QD89</accession>
<dbReference type="AlphaFoldDB" id="A0A9Q3QD89"/>
<dbReference type="Proteomes" id="UP000765509">
    <property type="component" value="Unassembled WGS sequence"/>
</dbReference>
<keyword evidence="2" id="KW-1185">Reference proteome</keyword>
<evidence type="ECO:0000313" key="2">
    <source>
        <dbReference type="Proteomes" id="UP000765509"/>
    </source>
</evidence>
<sequence>MAALTSICRLDYFSFSFETMEHEHRQAVDYMYGLGTFAENLEILHYRPRDEPWVRTRFVGAMTSLAHNICVMNAQFDDACAHVRQR</sequence>
<dbReference type="EMBL" id="AVOT02153065">
    <property type="protein sequence ID" value="MBW0593225.1"/>
    <property type="molecule type" value="Genomic_DNA"/>
</dbReference>
<name>A0A9Q3QD89_9BASI</name>
<evidence type="ECO:0000313" key="1">
    <source>
        <dbReference type="EMBL" id="MBW0593225.1"/>
    </source>
</evidence>
<protein>
    <submittedName>
        <fullName evidence="1">Uncharacterized protein</fullName>
    </submittedName>
</protein>
<proteinExistence type="predicted"/>
<comment type="caution">
    <text evidence="1">The sequence shown here is derived from an EMBL/GenBank/DDBJ whole genome shotgun (WGS) entry which is preliminary data.</text>
</comment>
<reference evidence="1" key="1">
    <citation type="submission" date="2021-03" db="EMBL/GenBank/DDBJ databases">
        <title>Draft genome sequence of rust myrtle Austropuccinia psidii MF-1, a brazilian biotype.</title>
        <authorList>
            <person name="Quecine M.C."/>
            <person name="Pachon D.M.R."/>
            <person name="Bonatelli M.L."/>
            <person name="Correr F.H."/>
            <person name="Franceschini L.M."/>
            <person name="Leite T.F."/>
            <person name="Margarido G.R.A."/>
            <person name="Almeida C.A."/>
            <person name="Ferrarezi J.A."/>
            <person name="Labate C.A."/>
        </authorList>
    </citation>
    <scope>NUCLEOTIDE SEQUENCE</scope>
    <source>
        <strain evidence="1">MF-1</strain>
    </source>
</reference>
<organism evidence="1 2">
    <name type="scientific">Austropuccinia psidii MF-1</name>
    <dbReference type="NCBI Taxonomy" id="1389203"/>
    <lineage>
        <taxon>Eukaryota</taxon>
        <taxon>Fungi</taxon>
        <taxon>Dikarya</taxon>
        <taxon>Basidiomycota</taxon>
        <taxon>Pucciniomycotina</taxon>
        <taxon>Pucciniomycetes</taxon>
        <taxon>Pucciniales</taxon>
        <taxon>Sphaerophragmiaceae</taxon>
        <taxon>Austropuccinia</taxon>
    </lineage>
</organism>